<dbReference type="KEGG" id="spai:FPZ24_04745"/>
<feature type="transmembrane region" description="Helical" evidence="6">
    <location>
        <begin position="79"/>
        <end position="96"/>
    </location>
</feature>
<evidence type="ECO:0000256" key="4">
    <source>
        <dbReference type="ARBA" id="ARBA00022989"/>
    </source>
</evidence>
<dbReference type="RefSeq" id="WP_146569955.1">
    <property type="nucleotide sequence ID" value="NZ_CP042306.1"/>
</dbReference>
<dbReference type="Pfam" id="PF09678">
    <property type="entry name" value="Caa3_CtaG"/>
    <property type="match status" value="1"/>
</dbReference>
<protein>
    <submittedName>
        <fullName evidence="7">Cytochrome c oxidase assembly protein</fullName>
    </submittedName>
</protein>
<feature type="transmembrane region" description="Helical" evidence="6">
    <location>
        <begin position="133"/>
        <end position="154"/>
    </location>
</feature>
<gene>
    <name evidence="7" type="ORF">FPZ24_04745</name>
</gene>
<keyword evidence="8" id="KW-1185">Reference proteome</keyword>
<name>A0A5B8LFK9_9SPHN</name>
<feature type="transmembrane region" description="Helical" evidence="6">
    <location>
        <begin position="20"/>
        <end position="38"/>
    </location>
</feature>
<comment type="subcellular location">
    <subcellularLocation>
        <location evidence="1">Cell membrane</location>
        <topology evidence="1">Multi-pass membrane protein</topology>
    </subcellularLocation>
</comment>
<proteinExistence type="predicted"/>
<accession>A0A5B8LFK9</accession>
<dbReference type="InterPro" id="IPR019108">
    <property type="entry name" value="Caa3_assmbl_CtaG-rel"/>
</dbReference>
<evidence type="ECO:0000256" key="1">
    <source>
        <dbReference type="ARBA" id="ARBA00004651"/>
    </source>
</evidence>
<evidence type="ECO:0000256" key="3">
    <source>
        <dbReference type="ARBA" id="ARBA00022692"/>
    </source>
</evidence>
<keyword evidence="4 6" id="KW-1133">Transmembrane helix</keyword>
<dbReference type="Proteomes" id="UP000315673">
    <property type="component" value="Chromosome"/>
</dbReference>
<dbReference type="EMBL" id="CP042306">
    <property type="protein sequence ID" value="QDZ06871.1"/>
    <property type="molecule type" value="Genomic_DNA"/>
</dbReference>
<dbReference type="GO" id="GO:0005886">
    <property type="term" value="C:plasma membrane"/>
    <property type="evidence" value="ECO:0007669"/>
    <property type="project" value="UniProtKB-SubCell"/>
</dbReference>
<keyword evidence="2" id="KW-1003">Cell membrane</keyword>
<evidence type="ECO:0000256" key="2">
    <source>
        <dbReference type="ARBA" id="ARBA00022475"/>
    </source>
</evidence>
<keyword evidence="3 6" id="KW-0812">Transmembrane</keyword>
<feature type="transmembrane region" description="Helical" evidence="6">
    <location>
        <begin position="161"/>
        <end position="187"/>
    </location>
</feature>
<sequence length="240" mass="25647">MSGAVYCGAPPLPDTLIARFNLDPVLIAALVAVAALHLRANPSMARRVLIGWGVAAAALISPLCALSVSLFAARIAQHMILLLAAAPLVASALPCWRTIATPRSLWSANAAFLALLWFWHMPNPYTATFASPAVYWAMHLSLSASGVWLWVALLRQHTPQALAAGTLASVQMGLLGAVISLASWPMYAPHYLTTEVWGLTPIQDQQLGGTLMWVPGCLLFLGIAVRSLAKMWRSMDEAAA</sequence>
<feature type="transmembrane region" description="Helical" evidence="6">
    <location>
        <begin position="103"/>
        <end position="121"/>
    </location>
</feature>
<reference evidence="7 8" key="1">
    <citation type="submission" date="2019-07" db="EMBL/GenBank/DDBJ databases">
        <title>Full genome sequence of Sphingomonas sp. 4R-6-7(HKS19).</title>
        <authorList>
            <person name="Im W.-T."/>
        </authorList>
    </citation>
    <scope>NUCLEOTIDE SEQUENCE [LARGE SCALE GENOMIC DNA]</scope>
    <source>
        <strain evidence="7 8">HKS19</strain>
    </source>
</reference>
<organism evidence="7 8">
    <name type="scientific">Sphingomonas panacisoli</name>
    <dbReference type="NCBI Taxonomy" id="1813879"/>
    <lineage>
        <taxon>Bacteria</taxon>
        <taxon>Pseudomonadati</taxon>
        <taxon>Pseudomonadota</taxon>
        <taxon>Alphaproteobacteria</taxon>
        <taxon>Sphingomonadales</taxon>
        <taxon>Sphingomonadaceae</taxon>
        <taxon>Sphingomonas</taxon>
    </lineage>
</organism>
<dbReference type="AlphaFoldDB" id="A0A5B8LFK9"/>
<feature type="transmembrane region" description="Helical" evidence="6">
    <location>
        <begin position="207"/>
        <end position="225"/>
    </location>
</feature>
<dbReference type="OrthoDB" id="259025at2"/>
<keyword evidence="5 6" id="KW-0472">Membrane</keyword>
<evidence type="ECO:0000313" key="8">
    <source>
        <dbReference type="Proteomes" id="UP000315673"/>
    </source>
</evidence>
<evidence type="ECO:0000313" key="7">
    <source>
        <dbReference type="EMBL" id="QDZ06871.1"/>
    </source>
</evidence>
<feature type="transmembrane region" description="Helical" evidence="6">
    <location>
        <begin position="50"/>
        <end position="73"/>
    </location>
</feature>
<evidence type="ECO:0000256" key="5">
    <source>
        <dbReference type="ARBA" id="ARBA00023136"/>
    </source>
</evidence>
<evidence type="ECO:0000256" key="6">
    <source>
        <dbReference type="SAM" id="Phobius"/>
    </source>
</evidence>